<dbReference type="AlphaFoldDB" id="A0A0C1ZIV1"/>
<evidence type="ECO:0000313" key="3">
    <source>
        <dbReference type="Proteomes" id="UP000031586"/>
    </source>
</evidence>
<protein>
    <recommendedName>
        <fullName evidence="1">DNA-binding transcriptional repressor CapW winged helix-turn-helix domain-containing protein</fullName>
    </recommendedName>
</protein>
<proteinExistence type="predicted"/>
<dbReference type="EMBL" id="JPRD01000015">
    <property type="protein sequence ID" value="KIF53151.1"/>
    <property type="molecule type" value="Genomic_DNA"/>
</dbReference>
<feature type="domain" description="DNA-binding transcriptional repressor CapW winged helix-turn-helix" evidence="1">
    <location>
        <begin position="12"/>
        <end position="80"/>
    </location>
</feature>
<reference evidence="2 3" key="1">
    <citation type="submission" date="2014-07" db="EMBL/GenBank/DDBJ databases">
        <title>Unique and conserved regions in Vibrio harveyi and related species in comparison with the shrimp pathogen Vibrio harveyi CAIM 1792.</title>
        <authorList>
            <person name="Espinoza-Valles I."/>
            <person name="Vora G."/>
            <person name="Leekitcharoenphon P."/>
            <person name="Ussery D."/>
            <person name="Hoj L."/>
            <person name="Gomez-Gil B."/>
        </authorList>
    </citation>
    <scope>NUCLEOTIDE SEQUENCE [LARGE SCALE GENOMIC DNA]</scope>
    <source>
        <strain evidence="3">CAIM 1854 / LMG 25443</strain>
    </source>
</reference>
<name>A0A0C1ZIV1_9VIBR</name>
<comment type="caution">
    <text evidence="2">The sequence shown here is derived from an EMBL/GenBank/DDBJ whole genome shotgun (WGS) entry which is preliminary data.</text>
</comment>
<accession>A0A0C1ZIV1</accession>
<dbReference type="InterPro" id="IPR059019">
    <property type="entry name" value="WHD_CapW"/>
</dbReference>
<dbReference type="Pfam" id="PF26109">
    <property type="entry name" value="WHD_BrxR"/>
    <property type="match status" value="1"/>
</dbReference>
<sequence>MSITKVTDRLFLAYIEAKLDTDGSVRPNDLRCQFKMDRGKASKLIKRYCEDQLTADNIKYKENGRHSNYIRTSKFKRQILMNLSPQMFLSSILEVYGDSGSSTKDVYLKYIDAYVELHEIISPITIANQFGMHRSRAGHVLKAYKEDRDSCANLRYHLQGQMSCYRKTTIFKRYYLPKDISALKFLTAIDDLFGPEKQAPSY</sequence>
<organism evidence="2 3">
    <name type="scientific">Vibrio owensii CAIM 1854 = LMG 25443</name>
    <dbReference type="NCBI Taxonomy" id="1229493"/>
    <lineage>
        <taxon>Bacteria</taxon>
        <taxon>Pseudomonadati</taxon>
        <taxon>Pseudomonadota</taxon>
        <taxon>Gammaproteobacteria</taxon>
        <taxon>Vibrionales</taxon>
        <taxon>Vibrionaceae</taxon>
        <taxon>Vibrio</taxon>
    </lineage>
</organism>
<dbReference type="PATRIC" id="fig|1229493.5.peg.972"/>
<evidence type="ECO:0000259" key="1">
    <source>
        <dbReference type="Pfam" id="PF26109"/>
    </source>
</evidence>
<evidence type="ECO:0000313" key="2">
    <source>
        <dbReference type="EMBL" id="KIF53151.1"/>
    </source>
</evidence>
<dbReference type="Proteomes" id="UP000031586">
    <property type="component" value="Unassembled WGS sequence"/>
</dbReference>
<gene>
    <name evidence="2" type="ORF">H735_09440</name>
</gene>
<dbReference type="RefSeq" id="WP_020194330.1">
    <property type="nucleotide sequence ID" value="NZ_BAOH01000005.1"/>
</dbReference>